<keyword evidence="2" id="KW-0813">Transport</keyword>
<protein>
    <submittedName>
        <fullName evidence="9">ABC-type sugar transport system, permease component</fullName>
    </submittedName>
</protein>
<dbReference type="STRING" id="872970.SAMN04488134_101690"/>
<keyword evidence="4 7" id="KW-0812">Transmembrane</keyword>
<evidence type="ECO:0000256" key="7">
    <source>
        <dbReference type="SAM" id="Phobius"/>
    </source>
</evidence>
<feature type="transmembrane region" description="Helical" evidence="7">
    <location>
        <begin position="290"/>
        <end position="312"/>
    </location>
</feature>
<dbReference type="GO" id="GO:0005886">
    <property type="term" value="C:plasma membrane"/>
    <property type="evidence" value="ECO:0007669"/>
    <property type="project" value="UniProtKB-SubCell"/>
</dbReference>
<dbReference type="AlphaFoldDB" id="A0A1H8ISW8"/>
<dbReference type="InterPro" id="IPR050809">
    <property type="entry name" value="UgpAE/MalFG_permease"/>
</dbReference>
<comment type="subcellular location">
    <subcellularLocation>
        <location evidence="1">Cell membrane</location>
        <topology evidence="1">Multi-pass membrane protein</topology>
    </subcellularLocation>
</comment>
<name>A0A1H8ISW8_9BACI</name>
<dbReference type="PROSITE" id="PS50928">
    <property type="entry name" value="ABC_TM1"/>
    <property type="match status" value="1"/>
</dbReference>
<keyword evidence="10" id="KW-1185">Reference proteome</keyword>
<dbReference type="GO" id="GO:0055085">
    <property type="term" value="P:transmembrane transport"/>
    <property type="evidence" value="ECO:0007669"/>
    <property type="project" value="InterPro"/>
</dbReference>
<evidence type="ECO:0000256" key="5">
    <source>
        <dbReference type="ARBA" id="ARBA00022989"/>
    </source>
</evidence>
<dbReference type="Gene3D" id="1.10.3720.10">
    <property type="entry name" value="MetI-like"/>
    <property type="match status" value="1"/>
</dbReference>
<evidence type="ECO:0000256" key="2">
    <source>
        <dbReference type="ARBA" id="ARBA00022448"/>
    </source>
</evidence>
<evidence type="ECO:0000259" key="8">
    <source>
        <dbReference type="PROSITE" id="PS50928"/>
    </source>
</evidence>
<dbReference type="CDD" id="cd06261">
    <property type="entry name" value="TM_PBP2"/>
    <property type="match status" value="1"/>
</dbReference>
<feature type="transmembrane region" description="Helical" evidence="7">
    <location>
        <begin position="28"/>
        <end position="49"/>
    </location>
</feature>
<evidence type="ECO:0000256" key="4">
    <source>
        <dbReference type="ARBA" id="ARBA00022692"/>
    </source>
</evidence>
<proteinExistence type="predicted"/>
<keyword evidence="6 7" id="KW-0472">Membrane</keyword>
<dbReference type="InterPro" id="IPR000515">
    <property type="entry name" value="MetI-like"/>
</dbReference>
<organism evidence="9 10">
    <name type="scientific">Amphibacillus marinus</name>
    <dbReference type="NCBI Taxonomy" id="872970"/>
    <lineage>
        <taxon>Bacteria</taxon>
        <taxon>Bacillati</taxon>
        <taxon>Bacillota</taxon>
        <taxon>Bacilli</taxon>
        <taxon>Bacillales</taxon>
        <taxon>Bacillaceae</taxon>
        <taxon>Amphibacillus</taxon>
    </lineage>
</organism>
<feature type="transmembrane region" description="Helical" evidence="7">
    <location>
        <begin position="177"/>
        <end position="195"/>
    </location>
</feature>
<keyword evidence="3" id="KW-1003">Cell membrane</keyword>
<feature type="transmembrane region" description="Helical" evidence="7">
    <location>
        <begin position="94"/>
        <end position="117"/>
    </location>
</feature>
<evidence type="ECO:0000313" key="10">
    <source>
        <dbReference type="Proteomes" id="UP000199300"/>
    </source>
</evidence>
<keyword evidence="5 7" id="KW-1133">Transmembrane helix</keyword>
<keyword evidence="9" id="KW-0762">Sugar transport</keyword>
<dbReference type="PANTHER" id="PTHR43227:SF3">
    <property type="entry name" value="BINDING-PROTEIN-DEPENDENT TRANSPORT SYSTEMS INNER MEMBRANE COMPONENT"/>
    <property type="match status" value="1"/>
</dbReference>
<dbReference type="Proteomes" id="UP000199300">
    <property type="component" value="Unassembled WGS sequence"/>
</dbReference>
<sequence length="317" mass="35645">MQQLTKQKGQPFRKRRKGLTLRQQKARLGYFFISPFLLGFLLLFLTPIIQSFIYSLSDLTVTSSGYELNYVGFSNFNRVIRVDPNFTPALLQTVIQLISMVPVILIFSFFAATLINAKFKGRGFARSIFFLPVILTSGIILAMENSDLILSSAQVMAEEDMQNTSMQMMQFLQFRRLLFAINLPPFIVNFLVAAVDQIYDVVIASGVQILIFLAGLQSIPVTLYEASTIDGATAWENFWKITFPMTSPLIIVNAVYSVINTFTNPDNEMMSSIHYTIFSQSNFGVGSAMAWVYLAAVAIILAIMSVVLIKLVSRYQH</sequence>
<evidence type="ECO:0000256" key="3">
    <source>
        <dbReference type="ARBA" id="ARBA00022475"/>
    </source>
</evidence>
<gene>
    <name evidence="9" type="ORF">SAMN04488134_101690</name>
</gene>
<dbReference type="PANTHER" id="PTHR43227">
    <property type="entry name" value="BLL4140 PROTEIN"/>
    <property type="match status" value="1"/>
</dbReference>
<dbReference type="InterPro" id="IPR035906">
    <property type="entry name" value="MetI-like_sf"/>
</dbReference>
<feature type="domain" description="ABC transmembrane type-1" evidence="8">
    <location>
        <begin position="90"/>
        <end position="312"/>
    </location>
</feature>
<reference evidence="9 10" key="1">
    <citation type="submission" date="2016-10" db="EMBL/GenBank/DDBJ databases">
        <authorList>
            <person name="de Groot N.N."/>
        </authorList>
    </citation>
    <scope>NUCLEOTIDE SEQUENCE [LARGE SCALE GENOMIC DNA]</scope>
    <source>
        <strain evidence="9 10">CGMCC 1.10434</strain>
    </source>
</reference>
<dbReference type="SUPFAM" id="SSF161098">
    <property type="entry name" value="MetI-like"/>
    <property type="match status" value="1"/>
</dbReference>
<evidence type="ECO:0000313" key="9">
    <source>
        <dbReference type="EMBL" id="SEN70758.1"/>
    </source>
</evidence>
<accession>A0A1H8ISW8</accession>
<dbReference type="EMBL" id="FODJ01000001">
    <property type="protein sequence ID" value="SEN70758.1"/>
    <property type="molecule type" value="Genomic_DNA"/>
</dbReference>
<evidence type="ECO:0000256" key="1">
    <source>
        <dbReference type="ARBA" id="ARBA00004651"/>
    </source>
</evidence>
<feature type="transmembrane region" description="Helical" evidence="7">
    <location>
        <begin position="201"/>
        <end position="226"/>
    </location>
</feature>
<evidence type="ECO:0000256" key="6">
    <source>
        <dbReference type="ARBA" id="ARBA00023136"/>
    </source>
</evidence>